<feature type="transmembrane region" description="Helical" evidence="1">
    <location>
        <begin position="364"/>
        <end position="384"/>
    </location>
</feature>
<feature type="transmembrane region" description="Helical" evidence="1">
    <location>
        <begin position="163"/>
        <end position="182"/>
    </location>
</feature>
<keyword evidence="1" id="KW-1133">Transmembrane helix</keyword>
<dbReference type="GeneID" id="71991789"/>
<dbReference type="OMA" id="WSCFRGF"/>
<feature type="transmembrane region" description="Helical" evidence="1">
    <location>
        <begin position="188"/>
        <end position="210"/>
    </location>
</feature>
<reference evidence="2" key="1">
    <citation type="submission" date="2021-12" db="EMBL/GenBank/DDBJ databases">
        <authorList>
            <person name="Zaccaron A."/>
            <person name="Stergiopoulos I."/>
        </authorList>
    </citation>
    <scope>NUCLEOTIDE SEQUENCE</scope>
    <source>
        <strain evidence="2">Race5_Kim</strain>
    </source>
</reference>
<keyword evidence="1" id="KW-0472">Membrane</keyword>
<dbReference type="EMBL" id="CP090172">
    <property type="protein sequence ID" value="UJO22773.1"/>
    <property type="molecule type" value="Genomic_DNA"/>
</dbReference>
<reference evidence="2" key="2">
    <citation type="journal article" date="2022" name="Microb. Genom.">
        <title>A chromosome-scale genome assembly of the tomato pathogen Cladosporium fulvum reveals a compartmentalized genome architecture and the presence of a dispensable chromosome.</title>
        <authorList>
            <person name="Zaccaron A.Z."/>
            <person name="Chen L.H."/>
            <person name="Samaras A."/>
            <person name="Stergiopoulos I."/>
        </authorList>
    </citation>
    <scope>NUCLEOTIDE SEQUENCE</scope>
    <source>
        <strain evidence="2">Race5_Kim</strain>
    </source>
</reference>
<proteinExistence type="predicted"/>
<organism evidence="2 3">
    <name type="scientific">Passalora fulva</name>
    <name type="common">Tomato leaf mold</name>
    <name type="synonym">Cladosporium fulvum</name>
    <dbReference type="NCBI Taxonomy" id="5499"/>
    <lineage>
        <taxon>Eukaryota</taxon>
        <taxon>Fungi</taxon>
        <taxon>Dikarya</taxon>
        <taxon>Ascomycota</taxon>
        <taxon>Pezizomycotina</taxon>
        <taxon>Dothideomycetes</taxon>
        <taxon>Dothideomycetidae</taxon>
        <taxon>Mycosphaerellales</taxon>
        <taxon>Mycosphaerellaceae</taxon>
        <taxon>Fulvia</taxon>
    </lineage>
</organism>
<dbReference type="Proteomes" id="UP000756132">
    <property type="component" value="Chromosome 10"/>
</dbReference>
<feature type="transmembrane region" description="Helical" evidence="1">
    <location>
        <begin position="276"/>
        <end position="301"/>
    </location>
</feature>
<keyword evidence="3" id="KW-1185">Reference proteome</keyword>
<sequence length="420" mass="46240">MSGVHGQVLQHLVKRGVEAAQSHFAGPKQEYMQQLQHDAELYDQAGPEMEVTPWEMLPIVITGLLTMLLVASIRYTIGEVMASLTMIESQTSTAIIEDKPPAYADEPDAPLEKESLLPAEAEADVEVTLIRNTPITANITTTIEHLQRVGGFRARWRGLGVSMVYHFLHATISNFLSALLGLGIFGHALVYIFTSVSLARLHLVWTHAMIAQPSAKPFWRRIVPRKQAKAILLPAFVFAAAQQATCILPVAVAFMVGLPDVQKEHVVQAAQHKDCAMIGLLSLRFLAVPATGLFVAFMILLPATVTLTRIEALLLPENEDTIVPFDRQAIVGGIDMTARGSSKQLFVNAWRSFDRTSRWRLIKLYVKMVFIQIAVIFTAVHLMAAELYVIGGERLGVLAKSAVAQMQLIAIEAHKNQVAN</sequence>
<feature type="transmembrane region" description="Helical" evidence="1">
    <location>
        <begin position="56"/>
        <end position="77"/>
    </location>
</feature>
<protein>
    <submittedName>
        <fullName evidence="2">Uncharacterized protein</fullName>
    </submittedName>
</protein>
<name>A0A9Q8PHX7_PASFU</name>
<evidence type="ECO:0000256" key="1">
    <source>
        <dbReference type="SAM" id="Phobius"/>
    </source>
</evidence>
<dbReference type="RefSeq" id="XP_047767139.1">
    <property type="nucleotide sequence ID" value="XM_047911059.1"/>
</dbReference>
<gene>
    <name evidence="2" type="ORF">CLAFUR5_11911</name>
</gene>
<evidence type="ECO:0000313" key="3">
    <source>
        <dbReference type="Proteomes" id="UP000756132"/>
    </source>
</evidence>
<dbReference type="AlphaFoldDB" id="A0A9Q8PHX7"/>
<keyword evidence="1" id="KW-0812">Transmembrane</keyword>
<dbReference type="KEGG" id="ffu:CLAFUR5_11911"/>
<dbReference type="OrthoDB" id="2896006at2759"/>
<accession>A0A9Q8PHX7</accession>
<feature type="transmembrane region" description="Helical" evidence="1">
    <location>
        <begin position="231"/>
        <end position="256"/>
    </location>
</feature>
<evidence type="ECO:0000313" key="2">
    <source>
        <dbReference type="EMBL" id="UJO22773.1"/>
    </source>
</evidence>